<name>A0ABN2U4B8_9MICO</name>
<protein>
    <recommendedName>
        <fullName evidence="5">TIGR02611 family protein</fullName>
    </recommendedName>
</protein>
<keyword evidence="4" id="KW-1185">Reference proteome</keyword>
<dbReference type="Proteomes" id="UP001501196">
    <property type="component" value="Unassembled WGS sequence"/>
</dbReference>
<dbReference type="EMBL" id="BAAAPW010000001">
    <property type="protein sequence ID" value="GAA2028125.1"/>
    <property type="molecule type" value="Genomic_DNA"/>
</dbReference>
<evidence type="ECO:0000313" key="4">
    <source>
        <dbReference type="Proteomes" id="UP001501196"/>
    </source>
</evidence>
<keyword evidence="2" id="KW-0472">Membrane</keyword>
<evidence type="ECO:0008006" key="5">
    <source>
        <dbReference type="Google" id="ProtNLM"/>
    </source>
</evidence>
<reference evidence="3 4" key="1">
    <citation type="journal article" date="2019" name="Int. J. Syst. Evol. Microbiol.">
        <title>The Global Catalogue of Microorganisms (GCM) 10K type strain sequencing project: providing services to taxonomists for standard genome sequencing and annotation.</title>
        <authorList>
            <consortium name="The Broad Institute Genomics Platform"/>
            <consortium name="The Broad Institute Genome Sequencing Center for Infectious Disease"/>
            <person name="Wu L."/>
            <person name="Ma J."/>
        </authorList>
    </citation>
    <scope>NUCLEOTIDE SEQUENCE [LARGE SCALE GENOMIC DNA]</scope>
    <source>
        <strain evidence="3 4">JCM 15672</strain>
    </source>
</reference>
<sequence length="141" mass="16077">MPPSAPAYGDRMADPHAPHRSEPVAPSLEREVRREIDAAERPDRPIRRWLRGIRGWIDRHPRLRVAYRLGVGVLGGVIAVAGLALVPLPGPGWLVVFLGLAILGTEFAWARRLARWVKRMLDRFWAWWRARRAARDLARQG</sequence>
<gene>
    <name evidence="3" type="ORF">GCM10009819_09570</name>
</gene>
<dbReference type="InterPro" id="IPR019099">
    <property type="entry name" value="Uncharacterised_PGPGW_TM"/>
</dbReference>
<feature type="transmembrane region" description="Helical" evidence="2">
    <location>
        <begin position="92"/>
        <end position="110"/>
    </location>
</feature>
<dbReference type="InterPro" id="IPR013434">
    <property type="entry name" value="CHP02611"/>
</dbReference>
<dbReference type="NCBIfam" id="TIGR02611">
    <property type="entry name" value="TIGR02611 family protein"/>
    <property type="match status" value="1"/>
</dbReference>
<comment type="caution">
    <text evidence="3">The sequence shown here is derived from an EMBL/GenBank/DDBJ whole genome shotgun (WGS) entry which is preliminary data.</text>
</comment>
<evidence type="ECO:0000256" key="2">
    <source>
        <dbReference type="SAM" id="Phobius"/>
    </source>
</evidence>
<evidence type="ECO:0000256" key="1">
    <source>
        <dbReference type="SAM" id="MobiDB-lite"/>
    </source>
</evidence>
<accession>A0ABN2U4B8</accession>
<feature type="compositionally biased region" description="Basic and acidic residues" evidence="1">
    <location>
        <begin position="11"/>
        <end position="31"/>
    </location>
</feature>
<evidence type="ECO:0000313" key="3">
    <source>
        <dbReference type="EMBL" id="GAA2028125.1"/>
    </source>
</evidence>
<keyword evidence="2" id="KW-0812">Transmembrane</keyword>
<dbReference type="Pfam" id="PF09656">
    <property type="entry name" value="PGPGW"/>
    <property type="match status" value="1"/>
</dbReference>
<feature type="transmembrane region" description="Helical" evidence="2">
    <location>
        <begin position="65"/>
        <end position="86"/>
    </location>
</feature>
<feature type="region of interest" description="Disordered" evidence="1">
    <location>
        <begin position="1"/>
        <end position="31"/>
    </location>
</feature>
<keyword evidence="2" id="KW-1133">Transmembrane helix</keyword>
<proteinExistence type="predicted"/>
<organism evidence="3 4">
    <name type="scientific">Agromyces tropicus</name>
    <dbReference type="NCBI Taxonomy" id="555371"/>
    <lineage>
        <taxon>Bacteria</taxon>
        <taxon>Bacillati</taxon>
        <taxon>Actinomycetota</taxon>
        <taxon>Actinomycetes</taxon>
        <taxon>Micrococcales</taxon>
        <taxon>Microbacteriaceae</taxon>
        <taxon>Agromyces</taxon>
    </lineage>
</organism>